<dbReference type="OrthoDB" id="3146698at2759"/>
<organism evidence="1 2">
    <name type="scientific">Thanatephorus cucumeris (strain AG1-IB / isolate 7/3/14)</name>
    <name type="common">Lettuce bottom rot fungus</name>
    <name type="synonym">Rhizoctonia solani</name>
    <dbReference type="NCBI Taxonomy" id="1108050"/>
    <lineage>
        <taxon>Eukaryota</taxon>
        <taxon>Fungi</taxon>
        <taxon>Dikarya</taxon>
        <taxon>Basidiomycota</taxon>
        <taxon>Agaricomycotina</taxon>
        <taxon>Agaricomycetes</taxon>
        <taxon>Cantharellales</taxon>
        <taxon>Ceratobasidiaceae</taxon>
        <taxon>Rhizoctonia</taxon>
        <taxon>Rhizoctonia solani AG-1</taxon>
    </lineage>
</organism>
<reference evidence="1 2" key="1">
    <citation type="submission" date="2014-11" db="EMBL/GenBank/DDBJ databases">
        <authorList>
            <person name="Wibberg Daniel"/>
        </authorList>
    </citation>
    <scope>NUCLEOTIDE SEQUENCE [LARGE SCALE GENOMIC DNA]</scope>
    <source>
        <strain evidence="1">Rhizoctonia solani AG1-IB 7/3/14</strain>
    </source>
</reference>
<accession>A0A0B7FL00</accession>
<proteinExistence type="predicted"/>
<gene>
    <name evidence="1" type="ORF">RSOLAG1IB_12165</name>
</gene>
<evidence type="ECO:0000313" key="2">
    <source>
        <dbReference type="Proteomes" id="UP000059188"/>
    </source>
</evidence>
<dbReference type="AlphaFoldDB" id="A0A0B7FL00"/>
<keyword evidence="2" id="KW-1185">Reference proteome</keyword>
<dbReference type="Proteomes" id="UP000059188">
    <property type="component" value="Unassembled WGS sequence"/>
</dbReference>
<dbReference type="EMBL" id="LN679424">
    <property type="protein sequence ID" value="CEL58621.1"/>
    <property type="molecule type" value="Genomic_DNA"/>
</dbReference>
<evidence type="ECO:0000313" key="1">
    <source>
        <dbReference type="EMBL" id="CEL58621.1"/>
    </source>
</evidence>
<dbReference type="STRING" id="1108050.A0A0B7FL00"/>
<name>A0A0B7FL00_THACB</name>
<sequence length="213" mass="23461">MYPDPRIVGGLPRIEGGDFDTWCGAVKAAAEFGMPATQAYIVTKLAQDEVGMTKEAPLFLGWITGLKNLEETQDLMVKCYVAFAFRRSPPSTSEMKGFPSEIVHKIMLVRERVRTVFIDRQTLQSSLQAPSLCSNPSKCQASLVDAVIDNVIDTSSDSTRFISIFEPLDIEGICGSCRLPALLDTLKQRLRLEIGQYIEQLNGADKASTPNLV</sequence>
<protein>
    <submittedName>
        <fullName evidence="1">Uncharacterized protein</fullName>
    </submittedName>
</protein>